<organism evidence="2 3">
    <name type="scientific">Apiospora aurea</name>
    <dbReference type="NCBI Taxonomy" id="335848"/>
    <lineage>
        <taxon>Eukaryota</taxon>
        <taxon>Fungi</taxon>
        <taxon>Dikarya</taxon>
        <taxon>Ascomycota</taxon>
        <taxon>Pezizomycotina</taxon>
        <taxon>Sordariomycetes</taxon>
        <taxon>Xylariomycetidae</taxon>
        <taxon>Amphisphaeriales</taxon>
        <taxon>Apiosporaceae</taxon>
        <taxon>Apiospora</taxon>
    </lineage>
</organism>
<evidence type="ECO:0000256" key="1">
    <source>
        <dbReference type="SAM" id="MobiDB-lite"/>
    </source>
</evidence>
<gene>
    <name evidence="2" type="ORF">PG986_010128</name>
</gene>
<feature type="compositionally biased region" description="Basic and acidic residues" evidence="1">
    <location>
        <begin position="269"/>
        <end position="300"/>
    </location>
</feature>
<accession>A0ABR1QAA9</accession>
<reference evidence="2 3" key="1">
    <citation type="submission" date="2023-01" db="EMBL/GenBank/DDBJ databases">
        <title>Analysis of 21 Apiospora genomes using comparative genomics revels a genus with tremendous synthesis potential of carbohydrate active enzymes and secondary metabolites.</title>
        <authorList>
            <person name="Sorensen T."/>
        </authorList>
    </citation>
    <scope>NUCLEOTIDE SEQUENCE [LARGE SCALE GENOMIC DNA]</scope>
    <source>
        <strain evidence="2 3">CBS 24483</strain>
    </source>
</reference>
<protein>
    <submittedName>
        <fullName evidence="2">Uncharacterized protein</fullName>
    </submittedName>
</protein>
<feature type="region of interest" description="Disordered" evidence="1">
    <location>
        <begin position="209"/>
        <end position="245"/>
    </location>
</feature>
<sequence length="453" mass="49653">MSPPEESTYLAMVVLKVAEPAGLKLAYRQAPPLLVVPLVPGATSKRAFVRAAVAQATGAVQVSESAPVPPPRRSPSAALSLPQKAIPSSTSFQAVTSLADLTDAEFHDCVRKLQSREEAKTSRAAQEDYFVLEVQYGYEEQKKPHLLPQLESLEEEEEFLPLPPIAMSTTRADFSPVSEKKRLALPAQGYQHSKQYEEDLKNLTMLASASSSGLMGPPAPASAGRRSGSLPRSRGQYLPTLQEEPEDVEVVEDVEYVEYVEYVAGGPEHTPRASEQKVVGRTDVDPARMDGDGREPLTDEQLIGKRIDLPAEAYKKFALPKTPARSPRRGRQRRQQQDPVADPVPDPKEKTKDGRPETYTPEIWGINKAILDDRIAAHEQHELPSRGDDGTAERHQSPTRAGNKSRIPVLPSLGFNFKKTASSSSLSEDSKKRESTSASSSASQQKDHSHLKE</sequence>
<feature type="compositionally biased region" description="Basic and acidic residues" evidence="1">
    <location>
        <begin position="370"/>
        <end position="396"/>
    </location>
</feature>
<keyword evidence="3" id="KW-1185">Reference proteome</keyword>
<dbReference type="RefSeq" id="XP_066698748.1">
    <property type="nucleotide sequence ID" value="XM_066846350.1"/>
</dbReference>
<dbReference type="Proteomes" id="UP001391051">
    <property type="component" value="Unassembled WGS sequence"/>
</dbReference>
<comment type="caution">
    <text evidence="2">The sequence shown here is derived from an EMBL/GenBank/DDBJ whole genome shotgun (WGS) entry which is preliminary data.</text>
</comment>
<name>A0ABR1QAA9_9PEZI</name>
<dbReference type="EMBL" id="JAQQWE010000006">
    <property type="protein sequence ID" value="KAK7949242.1"/>
    <property type="molecule type" value="Genomic_DNA"/>
</dbReference>
<feature type="compositionally biased region" description="Low complexity" evidence="1">
    <location>
        <begin position="418"/>
        <end position="427"/>
    </location>
</feature>
<feature type="compositionally biased region" description="Basic and acidic residues" evidence="1">
    <location>
        <begin position="345"/>
        <end position="356"/>
    </location>
</feature>
<evidence type="ECO:0000313" key="3">
    <source>
        <dbReference type="Proteomes" id="UP001391051"/>
    </source>
</evidence>
<feature type="region of interest" description="Disordered" evidence="1">
    <location>
        <begin position="314"/>
        <end position="453"/>
    </location>
</feature>
<feature type="region of interest" description="Disordered" evidence="1">
    <location>
        <begin position="267"/>
        <end position="300"/>
    </location>
</feature>
<dbReference type="GeneID" id="92079412"/>
<feature type="compositionally biased region" description="Low complexity" evidence="1">
    <location>
        <begin position="222"/>
        <end position="235"/>
    </location>
</feature>
<proteinExistence type="predicted"/>
<evidence type="ECO:0000313" key="2">
    <source>
        <dbReference type="EMBL" id="KAK7949242.1"/>
    </source>
</evidence>